<dbReference type="PANTHER" id="PTHR44899:SF10">
    <property type="entry name" value="NIMA-RELATED KINASE 2"/>
    <property type="match status" value="1"/>
</dbReference>
<evidence type="ECO:0000256" key="2">
    <source>
        <dbReference type="ARBA" id="ARBA00022527"/>
    </source>
</evidence>
<keyword evidence="6" id="KW-0067">ATP-binding</keyword>
<accession>A0A5J4QFK6</accession>
<comment type="caution">
    <text evidence="10">The sequence shown here is derived from an EMBL/GenBank/DDBJ whole genome shotgun (WGS) entry which is preliminary data.</text>
</comment>
<evidence type="ECO:0000313" key="10">
    <source>
        <dbReference type="EMBL" id="KAA6320776.1"/>
    </source>
</evidence>
<gene>
    <name evidence="10" type="ORF">EZS28_054640</name>
</gene>
<dbReference type="EMBL" id="SNRW01045440">
    <property type="protein sequence ID" value="KAA6320776.1"/>
    <property type="molecule type" value="Genomic_DNA"/>
</dbReference>
<evidence type="ECO:0000256" key="3">
    <source>
        <dbReference type="ARBA" id="ARBA00022679"/>
    </source>
</evidence>
<dbReference type="Gene3D" id="1.10.510.10">
    <property type="entry name" value="Transferase(Phosphotransferase) domain 1"/>
    <property type="match status" value="1"/>
</dbReference>
<protein>
    <recommendedName>
        <fullName evidence="1">non-specific serine/threonine protein kinase</fullName>
        <ecNumber evidence="1">2.7.11.1</ecNumber>
    </recommendedName>
</protein>
<dbReference type="AlphaFoldDB" id="A0A5J4QFK6"/>
<dbReference type="PROSITE" id="PS00108">
    <property type="entry name" value="PROTEIN_KINASE_ST"/>
    <property type="match status" value="1"/>
</dbReference>
<evidence type="ECO:0000256" key="6">
    <source>
        <dbReference type="ARBA" id="ARBA00022840"/>
    </source>
</evidence>
<dbReference type="PROSITE" id="PS50011">
    <property type="entry name" value="PROTEIN_KINASE_DOM"/>
    <property type="match status" value="1"/>
</dbReference>
<reference evidence="10 11" key="1">
    <citation type="submission" date="2019-03" db="EMBL/GenBank/DDBJ databases">
        <title>Single cell metagenomics reveals metabolic interactions within the superorganism composed of flagellate Streblomastix strix and complex community of Bacteroidetes bacteria on its surface.</title>
        <authorList>
            <person name="Treitli S.C."/>
            <person name="Kolisko M."/>
            <person name="Husnik F."/>
            <person name="Keeling P."/>
            <person name="Hampl V."/>
        </authorList>
    </citation>
    <scope>NUCLEOTIDE SEQUENCE [LARGE SCALE GENOMIC DNA]</scope>
    <source>
        <strain evidence="10">ST1C</strain>
    </source>
</reference>
<proteinExistence type="predicted"/>
<evidence type="ECO:0000256" key="7">
    <source>
        <dbReference type="ARBA" id="ARBA00047899"/>
    </source>
</evidence>
<evidence type="ECO:0000259" key="9">
    <source>
        <dbReference type="PROSITE" id="PS50011"/>
    </source>
</evidence>
<keyword evidence="5" id="KW-0418">Kinase</keyword>
<dbReference type="InterPro" id="IPR008271">
    <property type="entry name" value="Ser/Thr_kinase_AS"/>
</dbReference>
<evidence type="ECO:0000256" key="5">
    <source>
        <dbReference type="ARBA" id="ARBA00022777"/>
    </source>
</evidence>
<comment type="catalytic activity">
    <reaction evidence="7">
        <text>L-threonyl-[protein] + ATP = O-phospho-L-threonyl-[protein] + ADP + H(+)</text>
        <dbReference type="Rhea" id="RHEA:46608"/>
        <dbReference type="Rhea" id="RHEA-COMP:11060"/>
        <dbReference type="Rhea" id="RHEA-COMP:11605"/>
        <dbReference type="ChEBI" id="CHEBI:15378"/>
        <dbReference type="ChEBI" id="CHEBI:30013"/>
        <dbReference type="ChEBI" id="CHEBI:30616"/>
        <dbReference type="ChEBI" id="CHEBI:61977"/>
        <dbReference type="ChEBI" id="CHEBI:456216"/>
        <dbReference type="EC" id="2.7.11.1"/>
    </reaction>
</comment>
<keyword evidence="3" id="KW-0808">Transferase</keyword>
<dbReference type="Pfam" id="PF00069">
    <property type="entry name" value="Pkinase"/>
    <property type="match status" value="1"/>
</dbReference>
<dbReference type="GO" id="GO:0005524">
    <property type="term" value="F:ATP binding"/>
    <property type="evidence" value="ECO:0007669"/>
    <property type="project" value="UniProtKB-KW"/>
</dbReference>
<dbReference type="InterPro" id="IPR000719">
    <property type="entry name" value="Prot_kinase_dom"/>
</dbReference>
<evidence type="ECO:0000256" key="1">
    <source>
        <dbReference type="ARBA" id="ARBA00012513"/>
    </source>
</evidence>
<dbReference type="InterPro" id="IPR011009">
    <property type="entry name" value="Kinase-like_dom_sf"/>
</dbReference>
<dbReference type="GO" id="GO:0004674">
    <property type="term" value="F:protein serine/threonine kinase activity"/>
    <property type="evidence" value="ECO:0007669"/>
    <property type="project" value="UniProtKB-KW"/>
</dbReference>
<dbReference type="EC" id="2.7.11.1" evidence="1"/>
<sequence>MGVILSEDKYWELVTQLTIALNHLHTKGVLHRDLKSENIFLANQYSVKLGDFGISK</sequence>
<name>A0A5J4QFK6_9EUKA</name>
<keyword evidence="4" id="KW-0547">Nucleotide-binding</keyword>
<organism evidence="10 11">
    <name type="scientific">Streblomastix strix</name>
    <dbReference type="NCBI Taxonomy" id="222440"/>
    <lineage>
        <taxon>Eukaryota</taxon>
        <taxon>Metamonada</taxon>
        <taxon>Preaxostyla</taxon>
        <taxon>Oxymonadida</taxon>
        <taxon>Streblomastigidae</taxon>
        <taxon>Streblomastix</taxon>
    </lineage>
</organism>
<keyword evidence="2" id="KW-0723">Serine/threonine-protein kinase</keyword>
<dbReference type="SUPFAM" id="SSF56112">
    <property type="entry name" value="Protein kinase-like (PK-like)"/>
    <property type="match status" value="1"/>
</dbReference>
<feature type="domain" description="Protein kinase" evidence="9">
    <location>
        <begin position="1"/>
        <end position="56"/>
    </location>
</feature>
<dbReference type="InterPro" id="IPR051131">
    <property type="entry name" value="NEK_Ser/Thr_kinase_NIMA"/>
</dbReference>
<feature type="non-terminal residue" evidence="10">
    <location>
        <position position="56"/>
    </location>
</feature>
<comment type="catalytic activity">
    <reaction evidence="8">
        <text>L-seryl-[protein] + ATP = O-phospho-L-seryl-[protein] + ADP + H(+)</text>
        <dbReference type="Rhea" id="RHEA:17989"/>
        <dbReference type="Rhea" id="RHEA-COMP:9863"/>
        <dbReference type="Rhea" id="RHEA-COMP:11604"/>
        <dbReference type="ChEBI" id="CHEBI:15378"/>
        <dbReference type="ChEBI" id="CHEBI:29999"/>
        <dbReference type="ChEBI" id="CHEBI:30616"/>
        <dbReference type="ChEBI" id="CHEBI:83421"/>
        <dbReference type="ChEBI" id="CHEBI:456216"/>
        <dbReference type="EC" id="2.7.11.1"/>
    </reaction>
</comment>
<evidence type="ECO:0000313" key="11">
    <source>
        <dbReference type="Proteomes" id="UP000324800"/>
    </source>
</evidence>
<dbReference type="PANTHER" id="PTHR44899">
    <property type="entry name" value="CAMK FAMILY PROTEIN KINASE"/>
    <property type="match status" value="1"/>
</dbReference>
<evidence type="ECO:0000256" key="8">
    <source>
        <dbReference type="ARBA" id="ARBA00048679"/>
    </source>
</evidence>
<evidence type="ECO:0000256" key="4">
    <source>
        <dbReference type="ARBA" id="ARBA00022741"/>
    </source>
</evidence>
<dbReference type="Proteomes" id="UP000324800">
    <property type="component" value="Unassembled WGS sequence"/>
</dbReference>